<keyword evidence="11 18" id="KW-0249">Electron transport</keyword>
<organism evidence="20">
    <name type="scientific">Xystrocera globosa</name>
    <dbReference type="NCBI Taxonomy" id="1191653"/>
    <lineage>
        <taxon>Eukaryota</taxon>
        <taxon>Metazoa</taxon>
        <taxon>Ecdysozoa</taxon>
        <taxon>Arthropoda</taxon>
        <taxon>Hexapoda</taxon>
        <taxon>Insecta</taxon>
        <taxon>Pterygota</taxon>
        <taxon>Neoptera</taxon>
        <taxon>Endopterygota</taxon>
        <taxon>Coleoptera</taxon>
        <taxon>Polyphaga</taxon>
        <taxon>Cucujiformia</taxon>
        <taxon>Chrysomeloidea</taxon>
        <taxon>Cerambycidae</taxon>
        <taxon>Cerambycinae</taxon>
        <taxon>Xystrocerini</taxon>
        <taxon>Xystrocera</taxon>
    </lineage>
</organism>
<keyword evidence="12 18" id="KW-1133">Transmembrane helix</keyword>
<comment type="catalytic activity">
    <reaction evidence="17 18">
        <text>a ubiquinone + NADH + 5 H(+)(in) = a ubiquinol + NAD(+) + 4 H(+)(out)</text>
        <dbReference type="Rhea" id="RHEA:29091"/>
        <dbReference type="Rhea" id="RHEA-COMP:9565"/>
        <dbReference type="Rhea" id="RHEA-COMP:9566"/>
        <dbReference type="ChEBI" id="CHEBI:15378"/>
        <dbReference type="ChEBI" id="CHEBI:16389"/>
        <dbReference type="ChEBI" id="CHEBI:17976"/>
        <dbReference type="ChEBI" id="CHEBI:57540"/>
        <dbReference type="ChEBI" id="CHEBI:57945"/>
        <dbReference type="EC" id="7.1.1.2"/>
    </reaction>
</comment>
<evidence type="ECO:0000256" key="8">
    <source>
        <dbReference type="ARBA" id="ARBA00022692"/>
    </source>
</evidence>
<evidence type="ECO:0000256" key="14">
    <source>
        <dbReference type="ARBA" id="ARBA00023075"/>
    </source>
</evidence>
<feature type="transmembrane region" description="Helical" evidence="18">
    <location>
        <begin position="147"/>
        <end position="166"/>
    </location>
</feature>
<dbReference type="InterPro" id="IPR050175">
    <property type="entry name" value="Complex_I_Subunit_2"/>
</dbReference>
<evidence type="ECO:0000256" key="2">
    <source>
        <dbReference type="ARBA" id="ARBA00004448"/>
    </source>
</evidence>
<comment type="subcellular location">
    <subcellularLocation>
        <location evidence="2 18">Mitochondrion inner membrane</location>
        <topology evidence="2 18">Multi-pass membrane protein</topology>
    </subcellularLocation>
</comment>
<accession>A0A5J6EI03</accession>
<dbReference type="GO" id="GO:0008137">
    <property type="term" value="F:NADH dehydrogenase (ubiquinone) activity"/>
    <property type="evidence" value="ECO:0007669"/>
    <property type="project" value="UniProtKB-EC"/>
</dbReference>
<dbReference type="RefSeq" id="YP_009707959.1">
    <property type="nucleotide sequence ID" value="NC_045097.1"/>
</dbReference>
<reference evidence="20" key="1">
    <citation type="journal article" date="2019" name="Mitochondrial DNA Part B Resour">
        <title>The complete mitochondrial genome of Xystrocera globosa (Coleoptera: Cerambycidae) and its phylogeny.</title>
        <authorList>
            <person name="Wang J."/>
            <person name="Lan D.-Y."/>
            <person name="Dai X.-Y."/>
            <person name="Yu D.-N."/>
            <person name="Storey K.B."/>
            <person name="Zhang J.-Y."/>
        </authorList>
    </citation>
    <scope>NUCLEOTIDE SEQUENCE</scope>
</reference>
<dbReference type="GeneID" id="42268879"/>
<keyword evidence="13 18" id="KW-0520">NAD</keyword>
<keyword evidence="10 18" id="KW-1278">Translocase</keyword>
<geneLocation type="mitochondrion" evidence="20"/>
<evidence type="ECO:0000256" key="6">
    <source>
        <dbReference type="ARBA" id="ARBA00022448"/>
    </source>
</evidence>
<evidence type="ECO:0000313" key="20">
    <source>
        <dbReference type="EMBL" id="QEU57257.1"/>
    </source>
</evidence>
<feature type="transmembrane region" description="Helical" evidence="18">
    <location>
        <begin position="89"/>
        <end position="112"/>
    </location>
</feature>
<evidence type="ECO:0000256" key="5">
    <source>
        <dbReference type="ARBA" id="ARBA00021008"/>
    </source>
</evidence>
<feature type="transmembrane region" description="Helical" evidence="18">
    <location>
        <begin position="314"/>
        <end position="334"/>
    </location>
</feature>
<evidence type="ECO:0000256" key="11">
    <source>
        <dbReference type="ARBA" id="ARBA00022982"/>
    </source>
</evidence>
<feature type="transmembrane region" description="Helical" evidence="18">
    <location>
        <begin position="198"/>
        <end position="217"/>
    </location>
</feature>
<dbReference type="InterPro" id="IPR003917">
    <property type="entry name" value="NADH_UbQ_OxRdtase_chain2"/>
</dbReference>
<evidence type="ECO:0000256" key="15">
    <source>
        <dbReference type="ARBA" id="ARBA00023128"/>
    </source>
</evidence>
<dbReference type="GO" id="GO:0005743">
    <property type="term" value="C:mitochondrial inner membrane"/>
    <property type="evidence" value="ECO:0007669"/>
    <property type="project" value="UniProtKB-SubCell"/>
</dbReference>
<feature type="transmembrane region" description="Helical" evidence="18">
    <location>
        <begin position="173"/>
        <end position="192"/>
    </location>
</feature>
<keyword evidence="7 18" id="KW-0679">Respiratory chain</keyword>
<evidence type="ECO:0000256" key="7">
    <source>
        <dbReference type="ARBA" id="ARBA00022660"/>
    </source>
</evidence>
<feature type="transmembrane region" description="Helical" evidence="18">
    <location>
        <begin position="237"/>
        <end position="257"/>
    </location>
</feature>
<name>A0A5J6EI03_9CUCU</name>
<comment type="function">
    <text evidence="18">Core subunit of the mitochondrial membrane respiratory chain NADH dehydrogenase (Complex I) which catalyzes electron transfer from NADH through the respiratory chain, using ubiquinone as an electron acceptor. Essential for the catalytic activity and assembly of complex I.</text>
</comment>
<protein>
    <recommendedName>
        <fullName evidence="5 18">NADH-ubiquinone oxidoreductase chain 2</fullName>
        <ecNumber evidence="4 18">7.1.1.2</ecNumber>
    </recommendedName>
</protein>
<dbReference type="EC" id="7.1.1.2" evidence="4 18"/>
<dbReference type="EMBL" id="MK570750">
    <property type="protein sequence ID" value="QEU57257.1"/>
    <property type="molecule type" value="Genomic_DNA"/>
</dbReference>
<keyword evidence="6" id="KW-0813">Transport</keyword>
<dbReference type="PRINTS" id="PR01436">
    <property type="entry name" value="NADHDHGNASE2"/>
</dbReference>
<evidence type="ECO:0000256" key="18">
    <source>
        <dbReference type="RuleBase" id="RU003403"/>
    </source>
</evidence>
<evidence type="ECO:0000256" key="16">
    <source>
        <dbReference type="ARBA" id="ARBA00023136"/>
    </source>
</evidence>
<keyword evidence="15 18" id="KW-0496">Mitochondrion</keyword>
<dbReference type="InterPro" id="IPR001750">
    <property type="entry name" value="ND/Mrp_TM"/>
</dbReference>
<evidence type="ECO:0000256" key="1">
    <source>
        <dbReference type="ARBA" id="ARBA00003257"/>
    </source>
</evidence>
<keyword evidence="14 18" id="KW-0830">Ubiquinone</keyword>
<sequence length="337" mass="38446">MKFFKMMFLSTTILGTLIAISSYSWLSMWIGLEINLLSIIPILVNQVNLYSTESALKYFITQALASSILLFAIIMSLNMNEFLPQSSDYLAMMILNSALLMKMGAAPFHAWFPEVLEGLNWFECLLMLTWQKIAPMILLMYNLNMTFFLISVIIFSSLLGSLLGLNQVSMRKIMAYSSINHIGWMIASMMLSASIWSWYFLVYSLISINIVMILIKLKAFYLTQLMNSLNSNKSMKIFFSLNFLSLGGLPPFLGFFPKWLTINGLVENNFFLVSVILILLTLITLFFYLRITFSSLTLNFSESMVFTKQQKMSFSETAFNALVLSGLIYCPILYSSL</sequence>
<feature type="transmembrane region" description="Helical" evidence="18">
    <location>
        <begin position="269"/>
        <end position="293"/>
    </location>
</feature>
<evidence type="ECO:0000256" key="4">
    <source>
        <dbReference type="ARBA" id="ARBA00012944"/>
    </source>
</evidence>
<keyword evidence="8 18" id="KW-0812">Transmembrane</keyword>
<proteinExistence type="inferred from homology"/>
<keyword evidence="9 18" id="KW-0999">Mitochondrion inner membrane</keyword>
<dbReference type="PANTHER" id="PTHR46552">
    <property type="entry name" value="NADH-UBIQUINONE OXIDOREDUCTASE CHAIN 2"/>
    <property type="match status" value="1"/>
</dbReference>
<dbReference type="GO" id="GO:0006120">
    <property type="term" value="P:mitochondrial electron transport, NADH to ubiquinone"/>
    <property type="evidence" value="ECO:0007669"/>
    <property type="project" value="InterPro"/>
</dbReference>
<evidence type="ECO:0000256" key="9">
    <source>
        <dbReference type="ARBA" id="ARBA00022792"/>
    </source>
</evidence>
<feature type="transmembrane region" description="Helical" evidence="18">
    <location>
        <begin position="58"/>
        <end position="77"/>
    </location>
</feature>
<evidence type="ECO:0000256" key="10">
    <source>
        <dbReference type="ARBA" id="ARBA00022967"/>
    </source>
</evidence>
<keyword evidence="16 18" id="KW-0472">Membrane</keyword>
<dbReference type="Pfam" id="PF00361">
    <property type="entry name" value="Proton_antipo_M"/>
    <property type="match status" value="1"/>
</dbReference>
<evidence type="ECO:0000259" key="19">
    <source>
        <dbReference type="Pfam" id="PF00361"/>
    </source>
</evidence>
<comment type="similarity">
    <text evidence="3 18">Belongs to the complex I subunit 2 family.</text>
</comment>
<dbReference type="PANTHER" id="PTHR46552:SF1">
    <property type="entry name" value="NADH-UBIQUINONE OXIDOREDUCTASE CHAIN 2"/>
    <property type="match status" value="1"/>
</dbReference>
<feature type="domain" description="NADH:quinone oxidoreductase/Mrp antiporter transmembrane" evidence="19">
    <location>
        <begin position="22"/>
        <end position="284"/>
    </location>
</feature>
<evidence type="ECO:0000256" key="13">
    <source>
        <dbReference type="ARBA" id="ARBA00023027"/>
    </source>
</evidence>
<dbReference type="AlphaFoldDB" id="A0A5J6EI03"/>
<dbReference type="CTD" id="4536"/>
<gene>
    <name evidence="20" type="primary">ND2</name>
</gene>
<comment type="function">
    <text evidence="1">Core subunit of the mitochondrial membrane respiratory chain NADH dehydrogenase (Complex I) that is believed to belong to the minimal assembly required for catalysis. Complex I functions in the transfer of electrons from NADH to the respiratory chain. The immediate electron acceptor for the enzyme is believed to be ubiquinone.</text>
</comment>
<evidence type="ECO:0000256" key="3">
    <source>
        <dbReference type="ARBA" id="ARBA00007012"/>
    </source>
</evidence>
<evidence type="ECO:0000256" key="17">
    <source>
        <dbReference type="ARBA" id="ARBA00049551"/>
    </source>
</evidence>
<evidence type="ECO:0000256" key="12">
    <source>
        <dbReference type="ARBA" id="ARBA00022989"/>
    </source>
</evidence>